<accession>A0AAD5K935</accession>
<proteinExistence type="predicted"/>
<sequence length="72" mass="7469">MQLNFIVTILLVLSTLMLIEAQPPTVDGVESLQRTAQNVERQGTDSGTGLGLGTASGDAAGIFPVNQNANTL</sequence>
<dbReference type="AlphaFoldDB" id="A0AAD5K935"/>
<feature type="compositionally biased region" description="Polar residues" evidence="1">
    <location>
        <begin position="32"/>
        <end position="41"/>
    </location>
</feature>
<evidence type="ECO:0000313" key="3">
    <source>
        <dbReference type="EMBL" id="KAI9262186.1"/>
    </source>
</evidence>
<evidence type="ECO:0000313" key="4">
    <source>
        <dbReference type="Proteomes" id="UP001209540"/>
    </source>
</evidence>
<reference evidence="3" key="2">
    <citation type="submission" date="2023-02" db="EMBL/GenBank/DDBJ databases">
        <authorList>
            <consortium name="DOE Joint Genome Institute"/>
            <person name="Mondo S.J."/>
            <person name="Chang Y."/>
            <person name="Wang Y."/>
            <person name="Ahrendt S."/>
            <person name="Andreopoulos W."/>
            <person name="Barry K."/>
            <person name="Beard J."/>
            <person name="Benny G.L."/>
            <person name="Blankenship S."/>
            <person name="Bonito G."/>
            <person name="Cuomo C."/>
            <person name="Desiro A."/>
            <person name="Gervers K.A."/>
            <person name="Hundley H."/>
            <person name="Kuo A."/>
            <person name="LaButti K."/>
            <person name="Lang B.F."/>
            <person name="Lipzen A."/>
            <person name="O'Donnell K."/>
            <person name="Pangilinan J."/>
            <person name="Reynolds N."/>
            <person name="Sandor L."/>
            <person name="Smith M.W."/>
            <person name="Tsang A."/>
            <person name="Grigoriev I.V."/>
            <person name="Stajich J.E."/>
            <person name="Spatafora J.W."/>
        </authorList>
    </citation>
    <scope>NUCLEOTIDE SEQUENCE</scope>
    <source>
        <strain evidence="3">RSA 2281</strain>
    </source>
</reference>
<evidence type="ECO:0000256" key="2">
    <source>
        <dbReference type="SAM" id="SignalP"/>
    </source>
</evidence>
<dbReference type="EMBL" id="JAIXMP010000014">
    <property type="protein sequence ID" value="KAI9262186.1"/>
    <property type="molecule type" value="Genomic_DNA"/>
</dbReference>
<evidence type="ECO:0000256" key="1">
    <source>
        <dbReference type="SAM" id="MobiDB-lite"/>
    </source>
</evidence>
<feature type="signal peptide" evidence="2">
    <location>
        <begin position="1"/>
        <end position="21"/>
    </location>
</feature>
<keyword evidence="4" id="KW-1185">Reference proteome</keyword>
<reference evidence="3" key="1">
    <citation type="journal article" date="2022" name="IScience">
        <title>Evolution of zygomycete secretomes and the origins of terrestrial fungal ecologies.</title>
        <authorList>
            <person name="Chang Y."/>
            <person name="Wang Y."/>
            <person name="Mondo S."/>
            <person name="Ahrendt S."/>
            <person name="Andreopoulos W."/>
            <person name="Barry K."/>
            <person name="Beard J."/>
            <person name="Benny G.L."/>
            <person name="Blankenship S."/>
            <person name="Bonito G."/>
            <person name="Cuomo C."/>
            <person name="Desiro A."/>
            <person name="Gervers K.A."/>
            <person name="Hundley H."/>
            <person name="Kuo A."/>
            <person name="LaButti K."/>
            <person name="Lang B.F."/>
            <person name="Lipzen A."/>
            <person name="O'Donnell K."/>
            <person name="Pangilinan J."/>
            <person name="Reynolds N."/>
            <person name="Sandor L."/>
            <person name="Smith M.E."/>
            <person name="Tsang A."/>
            <person name="Grigoriev I.V."/>
            <person name="Stajich J.E."/>
            <person name="Spatafora J.W."/>
        </authorList>
    </citation>
    <scope>NUCLEOTIDE SEQUENCE</scope>
    <source>
        <strain evidence="3">RSA 2281</strain>
    </source>
</reference>
<protein>
    <submittedName>
        <fullName evidence="3">Uncharacterized protein</fullName>
    </submittedName>
</protein>
<gene>
    <name evidence="3" type="ORF">BDA99DRAFT_510482</name>
</gene>
<feature type="chain" id="PRO_5042069877" evidence="2">
    <location>
        <begin position="22"/>
        <end position="72"/>
    </location>
</feature>
<name>A0AAD5K935_9FUNG</name>
<dbReference type="Proteomes" id="UP001209540">
    <property type="component" value="Unassembled WGS sequence"/>
</dbReference>
<comment type="caution">
    <text evidence="3">The sequence shown here is derived from an EMBL/GenBank/DDBJ whole genome shotgun (WGS) entry which is preliminary data.</text>
</comment>
<keyword evidence="2" id="KW-0732">Signal</keyword>
<organism evidence="3 4">
    <name type="scientific">Phascolomyces articulosus</name>
    <dbReference type="NCBI Taxonomy" id="60185"/>
    <lineage>
        <taxon>Eukaryota</taxon>
        <taxon>Fungi</taxon>
        <taxon>Fungi incertae sedis</taxon>
        <taxon>Mucoromycota</taxon>
        <taxon>Mucoromycotina</taxon>
        <taxon>Mucoromycetes</taxon>
        <taxon>Mucorales</taxon>
        <taxon>Lichtheimiaceae</taxon>
        <taxon>Phascolomyces</taxon>
    </lineage>
</organism>
<feature type="region of interest" description="Disordered" evidence="1">
    <location>
        <begin position="30"/>
        <end position="72"/>
    </location>
</feature>